<dbReference type="OrthoDB" id="10048737at2759"/>
<evidence type="ECO:0000256" key="1">
    <source>
        <dbReference type="ARBA" id="ARBA00004167"/>
    </source>
</evidence>
<evidence type="ECO:0000313" key="12">
    <source>
        <dbReference type="Proteomes" id="UP001152320"/>
    </source>
</evidence>
<dbReference type="SMART" id="SM00408">
    <property type="entry name" value="IGc2"/>
    <property type="match status" value="1"/>
</dbReference>
<dbReference type="AlphaFoldDB" id="A0A9Q1H4L1"/>
<dbReference type="InterPro" id="IPR001245">
    <property type="entry name" value="Ser-Thr/Tyr_kinase_cat_dom"/>
</dbReference>
<dbReference type="Pfam" id="PF07714">
    <property type="entry name" value="PK_Tyr_Ser-Thr"/>
    <property type="match status" value="1"/>
</dbReference>
<sequence length="882" mass="100001">MVLEAGSTTGDTISLEFEEGEDVRLNFTVTYTYFGVLQLKRNNSEIYANDGRQETKRKPISLDLSSDSVTFTLGDVNISDSGIYQCFLIGLVKTPVYNVKVFSSVKFIGISKNLERWEPLSVNETIFIIENETLNLTCRAGGGLQGYCSMRWFIRNTAETFYSQDILTCDKHQGESLLTINTVSVDLNNSMIQCVAGGLQASIILRIKRKPSITYSENILKESSRNELTCLLNDSSEQPVFQWSIDGDNVTENATQKRVKNAAGHFIWASTLSFYPSRQHFAKLLSCTITDDEVRTDNITLKIHFQATITKMFSTPSQYVEVGDDVNITCNVTGFPTVEIFWLKDCDRSGCLSVHQKPPVRDLSEVTFSSTIALREIAKTEAGRYTCRAVNDVGPVAENSITIHLEEFGIIGGQTLDILGNQMVNISCLVKPVHTTTYIRWRINHDIDVTSNASQHKELNDRGEVVFRSTLAFHPNKRYNGFNLSCKWGSQRRYSDAILLNISHPTQDDAHDGFSTVIKENFIVIPMSFLFALIMVVAIIVSFRWRRRQTQRRMFHTESPKGTGIHTTGQVNEDLPPQTTTSSFVLYEDVACYTTYVPTSECSGNRLSRHFATGDGLITPEEEEDDSHLQTYSTKDIKLEHEYAQRRERILFKKEISMVKNLAHHPNIVEVLGVCCNSRPNCIILETIPVGNLKKVLLQDSKIEQQSETAEKLRQYVEQICSGMVFLYTNEYFHPYLTCTKVAVDDKGTCKLYDYVPVEIFSAQEDDNQKDVLRNGHVAPEIIQGKRHTYYTEVWVFGILLCEIYHYGLNYIDEGNKTGMQGSSFCFDIQEKPVSYFPEEMYNLMLMCRREDPSSRPSFSSLLDDIKGMRNKTTVGCVIGFL</sequence>
<dbReference type="GO" id="GO:0007169">
    <property type="term" value="P:cell surface receptor protein tyrosine kinase signaling pathway"/>
    <property type="evidence" value="ECO:0007669"/>
    <property type="project" value="TreeGrafter"/>
</dbReference>
<dbReference type="CDD" id="cd00096">
    <property type="entry name" value="Ig"/>
    <property type="match status" value="1"/>
</dbReference>
<dbReference type="PROSITE" id="PS50011">
    <property type="entry name" value="PROTEIN_KINASE_DOM"/>
    <property type="match status" value="1"/>
</dbReference>
<dbReference type="PANTHER" id="PTHR24416">
    <property type="entry name" value="TYROSINE-PROTEIN KINASE RECEPTOR"/>
    <property type="match status" value="1"/>
</dbReference>
<proteinExistence type="predicted"/>
<dbReference type="GO" id="GO:0043235">
    <property type="term" value="C:receptor complex"/>
    <property type="evidence" value="ECO:0007669"/>
    <property type="project" value="TreeGrafter"/>
</dbReference>
<dbReference type="InterPro" id="IPR000719">
    <property type="entry name" value="Prot_kinase_dom"/>
</dbReference>
<dbReference type="Gene3D" id="1.10.510.10">
    <property type="entry name" value="Transferase(Phosphotransferase) domain 1"/>
    <property type="match status" value="1"/>
</dbReference>
<dbReference type="InterPro" id="IPR003598">
    <property type="entry name" value="Ig_sub2"/>
</dbReference>
<feature type="domain" description="Ig-like" evidence="10">
    <location>
        <begin position="307"/>
        <end position="402"/>
    </location>
</feature>
<dbReference type="SUPFAM" id="SSF48726">
    <property type="entry name" value="Immunoglobulin"/>
    <property type="match status" value="3"/>
</dbReference>
<dbReference type="Pfam" id="PF13927">
    <property type="entry name" value="Ig_3"/>
    <property type="match status" value="1"/>
</dbReference>
<dbReference type="Proteomes" id="UP001152320">
    <property type="component" value="Chromosome 10"/>
</dbReference>
<keyword evidence="11" id="KW-0808">Transferase</keyword>
<keyword evidence="2 8" id="KW-0812">Transmembrane</keyword>
<evidence type="ECO:0000256" key="7">
    <source>
        <dbReference type="ARBA" id="ARBA00023319"/>
    </source>
</evidence>
<evidence type="ECO:0000256" key="6">
    <source>
        <dbReference type="ARBA" id="ARBA00023180"/>
    </source>
</evidence>
<dbReference type="InterPro" id="IPR011009">
    <property type="entry name" value="Kinase-like_dom_sf"/>
</dbReference>
<comment type="subcellular location">
    <subcellularLocation>
        <location evidence="1">Membrane</location>
        <topology evidence="1">Single-pass membrane protein</topology>
    </subcellularLocation>
</comment>
<evidence type="ECO:0000313" key="11">
    <source>
        <dbReference type="EMBL" id="KAJ8035217.1"/>
    </source>
</evidence>
<evidence type="ECO:0000256" key="3">
    <source>
        <dbReference type="ARBA" id="ARBA00022989"/>
    </source>
</evidence>
<dbReference type="PROSITE" id="PS50835">
    <property type="entry name" value="IG_LIKE"/>
    <property type="match status" value="3"/>
</dbReference>
<protein>
    <submittedName>
        <fullName evidence="11">Tyrosine-protein kinase transmembrane receptor Ror</fullName>
    </submittedName>
</protein>
<feature type="domain" description="Ig-like" evidence="10">
    <location>
        <begin position="211"/>
        <end position="300"/>
    </location>
</feature>
<reference evidence="11" key="1">
    <citation type="submission" date="2021-10" db="EMBL/GenBank/DDBJ databases">
        <title>Tropical sea cucumber genome reveals ecological adaptation and Cuvierian tubules defense mechanism.</title>
        <authorList>
            <person name="Chen T."/>
        </authorList>
    </citation>
    <scope>NUCLEOTIDE SEQUENCE</scope>
    <source>
        <strain evidence="11">Nanhai2018</strain>
        <tissue evidence="11">Muscle</tissue>
    </source>
</reference>
<organism evidence="11 12">
    <name type="scientific">Holothuria leucospilota</name>
    <name type="common">Black long sea cucumber</name>
    <name type="synonym">Mertensiothuria leucospilota</name>
    <dbReference type="NCBI Taxonomy" id="206669"/>
    <lineage>
        <taxon>Eukaryota</taxon>
        <taxon>Metazoa</taxon>
        <taxon>Echinodermata</taxon>
        <taxon>Eleutherozoa</taxon>
        <taxon>Echinozoa</taxon>
        <taxon>Holothuroidea</taxon>
        <taxon>Aspidochirotacea</taxon>
        <taxon>Aspidochirotida</taxon>
        <taxon>Holothuriidae</taxon>
        <taxon>Holothuria</taxon>
    </lineage>
</organism>
<dbReference type="Pfam" id="PF08205">
    <property type="entry name" value="C2-set_2"/>
    <property type="match status" value="1"/>
</dbReference>
<keyword evidence="5" id="KW-1015">Disulfide bond</keyword>
<evidence type="ECO:0000256" key="5">
    <source>
        <dbReference type="ARBA" id="ARBA00023157"/>
    </source>
</evidence>
<keyword evidence="11" id="KW-0418">Kinase</keyword>
<feature type="transmembrane region" description="Helical" evidence="8">
    <location>
        <begin position="522"/>
        <end position="545"/>
    </location>
</feature>
<dbReference type="EMBL" id="JAIZAY010000010">
    <property type="protein sequence ID" value="KAJ8035217.1"/>
    <property type="molecule type" value="Genomic_DNA"/>
</dbReference>
<keyword evidence="6" id="KW-0325">Glycoprotein</keyword>
<dbReference type="GO" id="GO:0005886">
    <property type="term" value="C:plasma membrane"/>
    <property type="evidence" value="ECO:0007669"/>
    <property type="project" value="TreeGrafter"/>
</dbReference>
<feature type="domain" description="Ig-like" evidence="10">
    <location>
        <begin position="119"/>
        <end position="204"/>
    </location>
</feature>
<keyword evidence="11" id="KW-0675">Receptor</keyword>
<dbReference type="InterPro" id="IPR013162">
    <property type="entry name" value="CD80_C2-set"/>
</dbReference>
<dbReference type="SUPFAM" id="SSF56112">
    <property type="entry name" value="Protein kinase-like (PK-like)"/>
    <property type="match status" value="1"/>
</dbReference>
<dbReference type="InterPro" id="IPR007110">
    <property type="entry name" value="Ig-like_dom"/>
</dbReference>
<evidence type="ECO:0000259" key="10">
    <source>
        <dbReference type="PROSITE" id="PS50835"/>
    </source>
</evidence>
<evidence type="ECO:0000256" key="8">
    <source>
        <dbReference type="SAM" id="Phobius"/>
    </source>
</evidence>
<dbReference type="PANTHER" id="PTHR24416:SF611">
    <property type="entry name" value="TYROSINE-PROTEIN KINASE TRANSMEMBRANE RECEPTOR ROR"/>
    <property type="match status" value="1"/>
</dbReference>
<dbReference type="SMART" id="SM00409">
    <property type="entry name" value="IG"/>
    <property type="match status" value="3"/>
</dbReference>
<dbReference type="InterPro" id="IPR036179">
    <property type="entry name" value="Ig-like_dom_sf"/>
</dbReference>
<evidence type="ECO:0000256" key="2">
    <source>
        <dbReference type="ARBA" id="ARBA00022692"/>
    </source>
</evidence>
<name>A0A9Q1H4L1_HOLLE</name>
<dbReference type="Gene3D" id="2.60.40.10">
    <property type="entry name" value="Immunoglobulins"/>
    <property type="match status" value="4"/>
</dbReference>
<dbReference type="InterPro" id="IPR050122">
    <property type="entry name" value="RTK"/>
</dbReference>
<dbReference type="InterPro" id="IPR013783">
    <property type="entry name" value="Ig-like_fold"/>
</dbReference>
<keyword evidence="3 8" id="KW-1133">Transmembrane helix</keyword>
<keyword evidence="4 8" id="KW-0472">Membrane</keyword>
<evidence type="ECO:0000259" key="9">
    <source>
        <dbReference type="PROSITE" id="PS50011"/>
    </source>
</evidence>
<dbReference type="InterPro" id="IPR003599">
    <property type="entry name" value="Ig_sub"/>
</dbReference>
<feature type="domain" description="Protein kinase" evidence="9">
    <location>
        <begin position="605"/>
        <end position="875"/>
    </location>
</feature>
<comment type="caution">
    <text evidence="11">The sequence shown here is derived from an EMBL/GenBank/DDBJ whole genome shotgun (WGS) entry which is preliminary data.</text>
</comment>
<gene>
    <name evidence="11" type="ORF">HOLleu_22373</name>
</gene>
<accession>A0A9Q1H4L1</accession>
<keyword evidence="12" id="KW-1185">Reference proteome</keyword>
<dbReference type="GO" id="GO:0004714">
    <property type="term" value="F:transmembrane receptor protein tyrosine kinase activity"/>
    <property type="evidence" value="ECO:0007669"/>
    <property type="project" value="TreeGrafter"/>
</dbReference>
<dbReference type="GO" id="GO:0005524">
    <property type="term" value="F:ATP binding"/>
    <property type="evidence" value="ECO:0007669"/>
    <property type="project" value="InterPro"/>
</dbReference>
<keyword evidence="7" id="KW-0393">Immunoglobulin domain</keyword>
<evidence type="ECO:0000256" key="4">
    <source>
        <dbReference type="ARBA" id="ARBA00023136"/>
    </source>
</evidence>